<evidence type="ECO:0000313" key="6">
    <source>
        <dbReference type="EMBL" id="NHN34047.1"/>
    </source>
</evidence>
<dbReference type="PROSITE" id="PS50977">
    <property type="entry name" value="HTH_TETR_2"/>
    <property type="match status" value="1"/>
</dbReference>
<evidence type="ECO:0000256" key="1">
    <source>
        <dbReference type="ARBA" id="ARBA00023015"/>
    </source>
</evidence>
<dbReference type="RefSeq" id="WP_166154602.1">
    <property type="nucleotide sequence ID" value="NZ_JAAOIW010000015.1"/>
</dbReference>
<dbReference type="SUPFAM" id="SSF46689">
    <property type="entry name" value="Homeodomain-like"/>
    <property type="match status" value="1"/>
</dbReference>
<dbReference type="InterPro" id="IPR011075">
    <property type="entry name" value="TetR_C"/>
</dbReference>
<evidence type="ECO:0000256" key="3">
    <source>
        <dbReference type="ARBA" id="ARBA00023163"/>
    </source>
</evidence>
<sequence length="194" mass="22625">MARPREFDQELVLDQAMHLFWEKGYERTSIQDLCKYTGIHRGSLYDTFGDKHELFLTCLDRFWQNAKGHSFFILEEPGAPKEVLERFFEMIIDNAMRDEKHRRGCFMINVAAELAPMDPNISKRVEAYNLSVENLFYSFLLRAQQAGSIKSKHSLRQLSRFLANTRQGLFVMGKSATDRKVLQDVYKVALSFIT</sequence>
<organism evidence="6 7">
    <name type="scientific">Paenibacillus agricola</name>
    <dbReference type="NCBI Taxonomy" id="2716264"/>
    <lineage>
        <taxon>Bacteria</taxon>
        <taxon>Bacillati</taxon>
        <taxon>Bacillota</taxon>
        <taxon>Bacilli</taxon>
        <taxon>Bacillales</taxon>
        <taxon>Paenibacillaceae</taxon>
        <taxon>Paenibacillus</taxon>
    </lineage>
</organism>
<keyword evidence="7" id="KW-1185">Reference proteome</keyword>
<evidence type="ECO:0000256" key="4">
    <source>
        <dbReference type="PROSITE-ProRule" id="PRU00335"/>
    </source>
</evidence>
<evidence type="ECO:0000259" key="5">
    <source>
        <dbReference type="PROSITE" id="PS50977"/>
    </source>
</evidence>
<dbReference type="InterPro" id="IPR001647">
    <property type="entry name" value="HTH_TetR"/>
</dbReference>
<name>A0ABX0JGM2_9BACL</name>
<keyword evidence="1" id="KW-0805">Transcription regulation</keyword>
<gene>
    <name evidence="6" type="ORF">G9U52_29940</name>
</gene>
<reference evidence="6" key="1">
    <citation type="submission" date="2020-03" db="EMBL/GenBank/DDBJ databases">
        <title>Draft sequencing of Paenibacilllus sp. S3N08.</title>
        <authorList>
            <person name="Kim D.-U."/>
        </authorList>
    </citation>
    <scope>NUCLEOTIDE SEQUENCE</scope>
    <source>
        <strain evidence="6">S3N08</strain>
    </source>
</reference>
<dbReference type="SUPFAM" id="SSF48498">
    <property type="entry name" value="Tetracyclin repressor-like, C-terminal domain"/>
    <property type="match status" value="1"/>
</dbReference>
<dbReference type="Pfam" id="PF00440">
    <property type="entry name" value="TetR_N"/>
    <property type="match status" value="1"/>
</dbReference>
<feature type="domain" description="HTH tetR-type" evidence="5">
    <location>
        <begin position="6"/>
        <end position="66"/>
    </location>
</feature>
<feature type="DNA-binding region" description="H-T-H motif" evidence="4">
    <location>
        <begin position="29"/>
        <end position="48"/>
    </location>
</feature>
<comment type="caution">
    <text evidence="6">The sequence shown here is derived from an EMBL/GenBank/DDBJ whole genome shotgun (WGS) entry which is preliminary data.</text>
</comment>
<dbReference type="Pfam" id="PF16925">
    <property type="entry name" value="TetR_C_13"/>
    <property type="match status" value="1"/>
</dbReference>
<dbReference type="PRINTS" id="PR00455">
    <property type="entry name" value="HTHTETR"/>
</dbReference>
<keyword evidence="2 4" id="KW-0238">DNA-binding</keyword>
<dbReference type="InterPro" id="IPR036271">
    <property type="entry name" value="Tet_transcr_reg_TetR-rel_C_sf"/>
</dbReference>
<evidence type="ECO:0000313" key="7">
    <source>
        <dbReference type="Proteomes" id="UP001165962"/>
    </source>
</evidence>
<dbReference type="Gene3D" id="1.10.10.60">
    <property type="entry name" value="Homeodomain-like"/>
    <property type="match status" value="1"/>
</dbReference>
<dbReference type="Proteomes" id="UP001165962">
    <property type="component" value="Unassembled WGS sequence"/>
</dbReference>
<evidence type="ECO:0000256" key="2">
    <source>
        <dbReference type="ARBA" id="ARBA00023125"/>
    </source>
</evidence>
<dbReference type="Gene3D" id="1.10.357.10">
    <property type="entry name" value="Tetracycline Repressor, domain 2"/>
    <property type="match status" value="1"/>
</dbReference>
<proteinExistence type="predicted"/>
<keyword evidence="3" id="KW-0804">Transcription</keyword>
<dbReference type="InterPro" id="IPR009057">
    <property type="entry name" value="Homeodomain-like_sf"/>
</dbReference>
<dbReference type="EMBL" id="JAAOIW010000015">
    <property type="protein sequence ID" value="NHN34047.1"/>
    <property type="molecule type" value="Genomic_DNA"/>
</dbReference>
<accession>A0ABX0JGM2</accession>
<dbReference type="PANTHER" id="PTHR47506:SF1">
    <property type="entry name" value="HTH-TYPE TRANSCRIPTIONAL REGULATOR YJDC"/>
    <property type="match status" value="1"/>
</dbReference>
<protein>
    <submittedName>
        <fullName evidence="6">TetR/AcrR family transcriptional regulator</fullName>
    </submittedName>
</protein>
<dbReference type="PANTHER" id="PTHR47506">
    <property type="entry name" value="TRANSCRIPTIONAL REGULATORY PROTEIN"/>
    <property type="match status" value="1"/>
</dbReference>